<dbReference type="GO" id="GO:0043001">
    <property type="term" value="P:Golgi to plasma membrane protein transport"/>
    <property type="evidence" value="ECO:0007669"/>
    <property type="project" value="InterPro"/>
</dbReference>
<feature type="coiled-coil region" evidence="1">
    <location>
        <begin position="255"/>
        <end position="289"/>
    </location>
</feature>
<organism evidence="2 3">
    <name type="scientific">Ignelater luminosus</name>
    <name type="common">Cucubano</name>
    <name type="synonym">Pyrophorus luminosus</name>
    <dbReference type="NCBI Taxonomy" id="2038154"/>
    <lineage>
        <taxon>Eukaryota</taxon>
        <taxon>Metazoa</taxon>
        <taxon>Ecdysozoa</taxon>
        <taxon>Arthropoda</taxon>
        <taxon>Hexapoda</taxon>
        <taxon>Insecta</taxon>
        <taxon>Pterygota</taxon>
        <taxon>Neoptera</taxon>
        <taxon>Endopterygota</taxon>
        <taxon>Coleoptera</taxon>
        <taxon>Polyphaga</taxon>
        <taxon>Elateriformia</taxon>
        <taxon>Elateroidea</taxon>
        <taxon>Elateridae</taxon>
        <taxon>Agrypninae</taxon>
        <taxon>Pyrophorini</taxon>
        <taxon>Ignelater</taxon>
    </lineage>
</organism>
<dbReference type="PANTHER" id="PTHR13066:SF2">
    <property type="entry name" value="GOLGIN-45"/>
    <property type="match status" value="1"/>
</dbReference>
<protein>
    <recommendedName>
        <fullName evidence="4">Golgin-45</fullName>
    </recommendedName>
</protein>
<dbReference type="OrthoDB" id="5959043at2759"/>
<evidence type="ECO:0008006" key="4">
    <source>
        <dbReference type="Google" id="ProtNLM"/>
    </source>
</evidence>
<dbReference type="GO" id="GO:0000139">
    <property type="term" value="C:Golgi membrane"/>
    <property type="evidence" value="ECO:0007669"/>
    <property type="project" value="TreeGrafter"/>
</dbReference>
<dbReference type="InterPro" id="IPR027095">
    <property type="entry name" value="Golgin-45"/>
</dbReference>
<evidence type="ECO:0000256" key="1">
    <source>
        <dbReference type="SAM" id="Coils"/>
    </source>
</evidence>
<evidence type="ECO:0000313" key="2">
    <source>
        <dbReference type="EMBL" id="KAF2893195.1"/>
    </source>
</evidence>
<dbReference type="GO" id="GO:0007030">
    <property type="term" value="P:Golgi organization"/>
    <property type="evidence" value="ECO:0007669"/>
    <property type="project" value="InterPro"/>
</dbReference>
<sequence>MDAAIKKKEKLRSSGDGMDNTLINSLDNSLQKLEFKLNYRPSEEILKSLQPVEPKNPITSSAPKYIPKERKNPKFLIGKPKEPKFVPYEPYKGAVEPIIPRKKIIKRECVQKPSKNNVDIHDLVNQLSEVRISELNKAKLEAIQCDEPVISRKRWESEKKAYETDIKNLRESNAHLENQIKFQVQVNSELKTLLVAAVGEDLESRVQHLTEDKLQLARALLNSANHLTSHQEQTEWLSGQCEVWRSKFLASSLMVEELARWKSALANRVNELQENIRNLMEERKKVRKHSLKTHNCLAHISKHLNRLDNLVGPLKSTNILELSARNSVIGEDLAHYLVKDCNSQRKSLGNEELLNLPKNTPAENDALQILINPVSLVNKPDVVCNALVGAAMSLGGGQMFLQHPSIHATCCAHCKGELENI</sequence>
<dbReference type="EMBL" id="VTPC01008153">
    <property type="protein sequence ID" value="KAF2893195.1"/>
    <property type="molecule type" value="Genomic_DNA"/>
</dbReference>
<dbReference type="AlphaFoldDB" id="A0A8K0CT65"/>
<gene>
    <name evidence="2" type="ORF">ILUMI_12976</name>
</gene>
<accession>A0A8K0CT65</accession>
<dbReference type="PANTHER" id="PTHR13066">
    <property type="entry name" value="BASIC LEUCINE ZIPPER NUCLEAR FACTOR 1 BLZF1 PROTEIN"/>
    <property type="match status" value="1"/>
</dbReference>
<reference evidence="2" key="1">
    <citation type="submission" date="2019-08" db="EMBL/GenBank/DDBJ databases">
        <title>The genome of the North American firefly Photinus pyralis.</title>
        <authorList>
            <consortium name="Photinus pyralis genome working group"/>
            <person name="Fallon T.R."/>
            <person name="Sander Lower S.E."/>
            <person name="Weng J.-K."/>
        </authorList>
    </citation>
    <scope>NUCLEOTIDE SEQUENCE</scope>
    <source>
        <strain evidence="2">TRF0915ILg1</strain>
        <tissue evidence="2">Whole body</tissue>
    </source>
</reference>
<name>A0A8K0CT65_IGNLU</name>
<evidence type="ECO:0000313" key="3">
    <source>
        <dbReference type="Proteomes" id="UP000801492"/>
    </source>
</evidence>
<proteinExistence type="predicted"/>
<comment type="caution">
    <text evidence="2">The sequence shown here is derived from an EMBL/GenBank/DDBJ whole genome shotgun (WGS) entry which is preliminary data.</text>
</comment>
<feature type="coiled-coil region" evidence="1">
    <location>
        <begin position="152"/>
        <end position="186"/>
    </location>
</feature>
<keyword evidence="1" id="KW-0175">Coiled coil</keyword>
<keyword evidence="3" id="KW-1185">Reference proteome</keyword>
<dbReference type="Proteomes" id="UP000801492">
    <property type="component" value="Unassembled WGS sequence"/>
</dbReference>